<comment type="caution">
    <text evidence="3">The sequence shown here is derived from an EMBL/GenBank/DDBJ whole genome shotgun (WGS) entry which is preliminary data.</text>
</comment>
<reference evidence="3 4" key="1">
    <citation type="submission" date="2020-08" db="EMBL/GenBank/DDBJ databases">
        <title>Genomic Encyclopedia of Type Strains, Phase IV (KMG-IV): sequencing the most valuable type-strain genomes for metagenomic binning, comparative biology and taxonomic classification.</title>
        <authorList>
            <person name="Goeker M."/>
        </authorList>
    </citation>
    <scope>NUCLEOTIDE SEQUENCE [LARGE SCALE GENOMIC DNA]</scope>
    <source>
        <strain evidence="3 4">DSM 102044</strain>
    </source>
</reference>
<accession>A0A841MTP7</accession>
<dbReference type="InterPro" id="IPR041682">
    <property type="entry name" value="AAA_14"/>
</dbReference>
<sequence length="383" mass="43463">MIRRVIEKPFFKSILKFPVTGIVGPRQVGKTTLVKGVLDDLNAVYLDLEKHSDISKLNDPELFFLQNQNKTIILDEVQHQASIFPLLRAVIDENRKPGRFIILGSASPSLLRQSSESLAGRINYLEMSPLSILETRNQLSIEDLWIYGGFPEPALSQDPEFIQDWYRNFTTSYIQRDLPQYGLPAEPRVTRQFLMMIASAHGGILNYSSFAKSLGLTVPTIKTYLSFLLDAFLLRELPAWSVNAKKRLVKSPKLFFRDTGMLHYLLGINSMDSIFGNIVLGSSWEAFVINQVASVLKTDDQMYFYRTQDGAEIDLLIRRNNRWLAAAEIKFSASPKLTKGTYNAMEDLGIELLHVVIPRDEDYPIAKNIQVVGLGLFLESILR</sequence>
<keyword evidence="4" id="KW-1185">Reference proteome</keyword>
<evidence type="ECO:0008006" key="5">
    <source>
        <dbReference type="Google" id="ProtNLM"/>
    </source>
</evidence>
<dbReference type="InterPro" id="IPR027417">
    <property type="entry name" value="P-loop_NTPase"/>
</dbReference>
<evidence type="ECO:0000259" key="1">
    <source>
        <dbReference type="Pfam" id="PF13173"/>
    </source>
</evidence>
<dbReference type="PANTHER" id="PTHR43566:SF2">
    <property type="entry name" value="DUF4143 DOMAIN-CONTAINING PROTEIN"/>
    <property type="match status" value="1"/>
</dbReference>
<evidence type="ECO:0000313" key="3">
    <source>
        <dbReference type="EMBL" id="MBB6325895.1"/>
    </source>
</evidence>
<dbReference type="Pfam" id="PF13635">
    <property type="entry name" value="DUF4143"/>
    <property type="match status" value="1"/>
</dbReference>
<evidence type="ECO:0000313" key="4">
    <source>
        <dbReference type="Proteomes" id="UP000588604"/>
    </source>
</evidence>
<name>A0A841MTP7_9BACT</name>
<dbReference type="Gene3D" id="3.40.50.300">
    <property type="entry name" value="P-loop containing nucleotide triphosphate hydrolases"/>
    <property type="match status" value="1"/>
</dbReference>
<organism evidence="3 4">
    <name type="scientific">Algoriphagus iocasae</name>
    <dbReference type="NCBI Taxonomy" id="1836499"/>
    <lineage>
        <taxon>Bacteria</taxon>
        <taxon>Pseudomonadati</taxon>
        <taxon>Bacteroidota</taxon>
        <taxon>Cytophagia</taxon>
        <taxon>Cytophagales</taxon>
        <taxon>Cyclobacteriaceae</taxon>
        <taxon>Algoriphagus</taxon>
    </lineage>
</organism>
<dbReference type="Pfam" id="PF13173">
    <property type="entry name" value="AAA_14"/>
    <property type="match status" value="1"/>
</dbReference>
<dbReference type="PANTHER" id="PTHR43566">
    <property type="entry name" value="CONSERVED PROTEIN"/>
    <property type="match status" value="1"/>
</dbReference>
<dbReference type="RefSeq" id="WP_184494547.1">
    <property type="nucleotide sequence ID" value="NZ_JACIJO010000002.1"/>
</dbReference>
<dbReference type="CDD" id="cd00009">
    <property type="entry name" value="AAA"/>
    <property type="match status" value="1"/>
</dbReference>
<feature type="domain" description="AAA" evidence="1">
    <location>
        <begin position="18"/>
        <end position="134"/>
    </location>
</feature>
<dbReference type="SUPFAM" id="SSF52540">
    <property type="entry name" value="P-loop containing nucleoside triphosphate hydrolases"/>
    <property type="match status" value="1"/>
</dbReference>
<proteinExistence type="predicted"/>
<protein>
    <recommendedName>
        <fullName evidence="5">ATPase</fullName>
    </recommendedName>
</protein>
<gene>
    <name evidence="3" type="ORF">FHS59_001523</name>
</gene>
<dbReference type="EMBL" id="JACIJO010000002">
    <property type="protein sequence ID" value="MBB6325895.1"/>
    <property type="molecule type" value="Genomic_DNA"/>
</dbReference>
<dbReference type="Proteomes" id="UP000588604">
    <property type="component" value="Unassembled WGS sequence"/>
</dbReference>
<dbReference type="InterPro" id="IPR025420">
    <property type="entry name" value="DUF4143"/>
</dbReference>
<evidence type="ECO:0000259" key="2">
    <source>
        <dbReference type="Pfam" id="PF13635"/>
    </source>
</evidence>
<dbReference type="AlphaFoldDB" id="A0A841MTP7"/>
<feature type="domain" description="DUF4143" evidence="2">
    <location>
        <begin position="175"/>
        <end position="331"/>
    </location>
</feature>